<evidence type="ECO:0000313" key="2">
    <source>
        <dbReference type="EMBL" id="EJD35433.1"/>
    </source>
</evidence>
<dbReference type="EMBL" id="JH687891">
    <property type="protein sequence ID" value="EJD35433.1"/>
    <property type="molecule type" value="Genomic_DNA"/>
</dbReference>
<dbReference type="InParanoid" id="J0WT71"/>
<dbReference type="Proteomes" id="UP000006514">
    <property type="component" value="Unassembled WGS sequence"/>
</dbReference>
<evidence type="ECO:0000256" key="1">
    <source>
        <dbReference type="SAM" id="MobiDB-lite"/>
    </source>
</evidence>
<organism evidence="2 3">
    <name type="scientific">Auricularia subglabra (strain TFB-10046 / SS5)</name>
    <name type="common">White-rot fungus</name>
    <name type="synonym">Auricularia delicata (strain TFB10046)</name>
    <dbReference type="NCBI Taxonomy" id="717982"/>
    <lineage>
        <taxon>Eukaryota</taxon>
        <taxon>Fungi</taxon>
        <taxon>Dikarya</taxon>
        <taxon>Basidiomycota</taxon>
        <taxon>Agaricomycotina</taxon>
        <taxon>Agaricomycetes</taxon>
        <taxon>Auriculariales</taxon>
        <taxon>Auriculariaceae</taxon>
        <taxon>Auricularia</taxon>
    </lineage>
</organism>
<feature type="compositionally biased region" description="Low complexity" evidence="1">
    <location>
        <begin position="41"/>
        <end position="52"/>
    </location>
</feature>
<sequence>MHVKAVHRADYKRRTTPSFSTPAPSPQEPRASRRRWRRRQQQISRAARQARVPDAVPDAAGLVLAAAASSIWPVQLAPVLVPPASVAAARRAGLLAPHIAAVVRARAEQPEPAPPGATPDPGGTRATLNPFDALEDPFATPYSKTPFPFYAAGREERHNTPCNPVCNQVAGTISTCRRTSRATY</sequence>
<name>J0WT71_AURST</name>
<reference evidence="3" key="1">
    <citation type="journal article" date="2012" name="Science">
        <title>The Paleozoic origin of enzymatic lignin decomposition reconstructed from 31 fungal genomes.</title>
        <authorList>
            <person name="Floudas D."/>
            <person name="Binder M."/>
            <person name="Riley R."/>
            <person name="Barry K."/>
            <person name="Blanchette R.A."/>
            <person name="Henrissat B."/>
            <person name="Martinez A.T."/>
            <person name="Otillar R."/>
            <person name="Spatafora J.W."/>
            <person name="Yadav J.S."/>
            <person name="Aerts A."/>
            <person name="Benoit I."/>
            <person name="Boyd A."/>
            <person name="Carlson A."/>
            <person name="Copeland A."/>
            <person name="Coutinho P.M."/>
            <person name="de Vries R.P."/>
            <person name="Ferreira P."/>
            <person name="Findley K."/>
            <person name="Foster B."/>
            <person name="Gaskell J."/>
            <person name="Glotzer D."/>
            <person name="Gorecki P."/>
            <person name="Heitman J."/>
            <person name="Hesse C."/>
            <person name="Hori C."/>
            <person name="Igarashi K."/>
            <person name="Jurgens J.A."/>
            <person name="Kallen N."/>
            <person name="Kersten P."/>
            <person name="Kohler A."/>
            <person name="Kuees U."/>
            <person name="Kumar T.K.A."/>
            <person name="Kuo A."/>
            <person name="LaButti K."/>
            <person name="Larrondo L.F."/>
            <person name="Lindquist E."/>
            <person name="Ling A."/>
            <person name="Lombard V."/>
            <person name="Lucas S."/>
            <person name="Lundell T."/>
            <person name="Martin R."/>
            <person name="McLaughlin D.J."/>
            <person name="Morgenstern I."/>
            <person name="Morin E."/>
            <person name="Murat C."/>
            <person name="Nagy L.G."/>
            <person name="Nolan M."/>
            <person name="Ohm R.A."/>
            <person name="Patyshakuliyeva A."/>
            <person name="Rokas A."/>
            <person name="Ruiz-Duenas F.J."/>
            <person name="Sabat G."/>
            <person name="Salamov A."/>
            <person name="Samejima M."/>
            <person name="Schmutz J."/>
            <person name="Slot J.C."/>
            <person name="St John F."/>
            <person name="Stenlid J."/>
            <person name="Sun H."/>
            <person name="Sun S."/>
            <person name="Syed K."/>
            <person name="Tsang A."/>
            <person name="Wiebenga A."/>
            <person name="Young D."/>
            <person name="Pisabarro A."/>
            <person name="Eastwood D.C."/>
            <person name="Martin F."/>
            <person name="Cullen D."/>
            <person name="Grigoriev I.V."/>
            <person name="Hibbett D.S."/>
        </authorList>
    </citation>
    <scope>NUCLEOTIDE SEQUENCE [LARGE SCALE GENOMIC DNA]</scope>
    <source>
        <strain evidence="3">TFB10046</strain>
    </source>
</reference>
<accession>J0WT71</accession>
<evidence type="ECO:0000313" key="3">
    <source>
        <dbReference type="Proteomes" id="UP000006514"/>
    </source>
</evidence>
<feature type="region of interest" description="Disordered" evidence="1">
    <location>
        <begin position="105"/>
        <end position="127"/>
    </location>
</feature>
<proteinExistence type="predicted"/>
<dbReference type="AlphaFoldDB" id="J0WT71"/>
<gene>
    <name evidence="2" type="ORF">AURDEDRAFT_175526</name>
</gene>
<protein>
    <submittedName>
        <fullName evidence="2">Uncharacterized protein</fullName>
    </submittedName>
</protein>
<feature type="region of interest" description="Disordered" evidence="1">
    <location>
        <begin position="1"/>
        <end position="52"/>
    </location>
</feature>
<keyword evidence="3" id="KW-1185">Reference proteome</keyword>
<dbReference type="KEGG" id="adl:AURDEDRAFT_175526"/>